<gene>
    <name evidence="7" type="primary">plsC</name>
    <name evidence="7" type="ORF">PlMoll_0710</name>
</gene>
<dbReference type="AlphaFoldDB" id="A0A6G9HHL1"/>
<keyword evidence="4" id="KW-0443">Lipid metabolism</keyword>
<evidence type="ECO:0000259" key="6">
    <source>
        <dbReference type="SMART" id="SM00563"/>
    </source>
</evidence>
<dbReference type="CDD" id="cd07989">
    <property type="entry name" value="LPLAT_AGPAT-like"/>
    <property type="match status" value="1"/>
</dbReference>
<comment type="pathway">
    <text evidence="1">Lipid metabolism.</text>
</comment>
<reference evidence="7" key="1">
    <citation type="journal article" date="2020" name="J. ISSAAS">
        <title>Lactobacilli and other gastrointestinal microbiota of Peromyscus leucopus, reservoir host for agents of Lyme disease and other zoonoses in North America.</title>
        <authorList>
            <person name="Milovic A."/>
            <person name="Bassam K."/>
            <person name="Shao H."/>
            <person name="Chatzistamou I."/>
            <person name="Tufts D.M."/>
            <person name="Diuk-Wasser M."/>
            <person name="Barbour A.G."/>
        </authorList>
    </citation>
    <scope>NUCLEOTIDE SEQUENCE</scope>
    <source>
        <strain evidence="7">LL85</strain>
    </source>
</reference>
<dbReference type="PANTHER" id="PTHR10434:SF64">
    <property type="entry name" value="1-ACYL-SN-GLYCEROL-3-PHOSPHATE ACYLTRANSFERASE-RELATED"/>
    <property type="match status" value="1"/>
</dbReference>
<keyword evidence="5 7" id="KW-0012">Acyltransferase</keyword>
<proteinExistence type="predicted"/>
<organism evidence="7">
    <name type="scientific">uncultured Mycoplasmataceae bacterium</name>
    <dbReference type="NCBI Taxonomy" id="300027"/>
    <lineage>
        <taxon>Bacteria</taxon>
        <taxon>Bacillati</taxon>
        <taxon>Mycoplasmatota</taxon>
        <taxon>Mollicutes</taxon>
        <taxon>Mycoplasmataceae</taxon>
        <taxon>environmental samples</taxon>
    </lineage>
</organism>
<feature type="domain" description="Phospholipid/glycerol acyltransferase" evidence="6">
    <location>
        <begin position="79"/>
        <end position="198"/>
    </location>
</feature>
<dbReference type="SMART" id="SM00563">
    <property type="entry name" value="PlsC"/>
    <property type="match status" value="1"/>
</dbReference>
<keyword evidence="3 7" id="KW-0808">Transferase</keyword>
<dbReference type="EC" id="2.3.1.51" evidence="7"/>
<sequence>MVRVIKSFFHYLLVPFVFISLAWSVWRAKVKAKKYKKEPLVHTADVRYKMVYKICKRVLFCKNIYVDALGFEDMSLTPKLLIGNHKSNLDAIVMIKVLYEISPNFRFTFLCKKELQKNAAIRACIDLIDGIYIDRNNPRAIFDVIRQEKELLNQNYTLVVFPEGTRVFSHEFGEFKPGAFKVAYESFVPVAFFTLYGTSGRLDKNKEHKVKGDIIVKYNGMMRPQEFITTTSVNLAGKIKNIIKNSYDKIFNDNTKKGEKK</sequence>
<evidence type="ECO:0000313" key="7">
    <source>
        <dbReference type="EMBL" id="QIQ09908.1"/>
    </source>
</evidence>
<evidence type="ECO:0000256" key="1">
    <source>
        <dbReference type="ARBA" id="ARBA00005189"/>
    </source>
</evidence>
<dbReference type="InterPro" id="IPR002123">
    <property type="entry name" value="Plipid/glycerol_acylTrfase"/>
</dbReference>
<evidence type="ECO:0000256" key="4">
    <source>
        <dbReference type="ARBA" id="ARBA00023098"/>
    </source>
</evidence>
<dbReference type="GO" id="GO:0003841">
    <property type="term" value="F:1-acylglycerol-3-phosphate O-acyltransferase activity"/>
    <property type="evidence" value="ECO:0007669"/>
    <property type="project" value="UniProtKB-EC"/>
</dbReference>
<evidence type="ECO:0000256" key="3">
    <source>
        <dbReference type="ARBA" id="ARBA00022679"/>
    </source>
</evidence>
<dbReference type="EMBL" id="MN991199">
    <property type="protein sequence ID" value="QIQ09908.1"/>
    <property type="molecule type" value="Genomic_DNA"/>
</dbReference>
<dbReference type="Pfam" id="PF01553">
    <property type="entry name" value="Acyltransferase"/>
    <property type="match status" value="1"/>
</dbReference>
<dbReference type="PANTHER" id="PTHR10434">
    <property type="entry name" value="1-ACYL-SN-GLYCEROL-3-PHOSPHATE ACYLTRANSFERASE"/>
    <property type="match status" value="1"/>
</dbReference>
<dbReference type="GO" id="GO:0006654">
    <property type="term" value="P:phosphatidic acid biosynthetic process"/>
    <property type="evidence" value="ECO:0007669"/>
    <property type="project" value="TreeGrafter"/>
</dbReference>
<protein>
    <submittedName>
        <fullName evidence="7">Putative 1-acyl-sn-glycerol-3-phosphate acyltransferase</fullName>
        <ecNumber evidence="7">2.3.1.51</ecNumber>
    </submittedName>
</protein>
<evidence type="ECO:0000256" key="2">
    <source>
        <dbReference type="ARBA" id="ARBA00022516"/>
    </source>
</evidence>
<keyword evidence="2" id="KW-0444">Lipid biosynthesis</keyword>
<accession>A0A6G9HHL1</accession>
<name>A0A6G9HHL1_9MOLU</name>
<evidence type="ECO:0000256" key="5">
    <source>
        <dbReference type="ARBA" id="ARBA00023315"/>
    </source>
</evidence>
<dbReference type="SUPFAM" id="SSF69593">
    <property type="entry name" value="Glycerol-3-phosphate (1)-acyltransferase"/>
    <property type="match status" value="1"/>
</dbReference>